<dbReference type="EMBL" id="HBUF01613330">
    <property type="protein sequence ID" value="CAG6779249.1"/>
    <property type="molecule type" value="Transcribed_RNA"/>
</dbReference>
<reference evidence="1" key="1">
    <citation type="submission" date="2021-05" db="EMBL/GenBank/DDBJ databases">
        <authorList>
            <person name="Alioto T."/>
            <person name="Alioto T."/>
            <person name="Gomez Garrido J."/>
        </authorList>
    </citation>
    <scope>NUCLEOTIDE SEQUENCE</scope>
</reference>
<protein>
    <submittedName>
        <fullName evidence="1">Uncharacterized protein</fullName>
    </submittedName>
</protein>
<name>A0A8D9F7J0_9HEMI</name>
<sequence>MEPMLVRHIVDRLFLTSGQVDIILARAFQAFVRRLLVPLFCPLIVRDLIREFVLGGVLLIGRRGPFSCRCCRTFDLCTCGVSGYLETRIKHRDRDYNHRQEVHRMSPA</sequence>
<accession>A0A8D9F7J0</accession>
<evidence type="ECO:0000313" key="1">
    <source>
        <dbReference type="EMBL" id="CAG6779249.1"/>
    </source>
</evidence>
<organism evidence="1">
    <name type="scientific">Cacopsylla melanoneura</name>
    <dbReference type="NCBI Taxonomy" id="428564"/>
    <lineage>
        <taxon>Eukaryota</taxon>
        <taxon>Metazoa</taxon>
        <taxon>Ecdysozoa</taxon>
        <taxon>Arthropoda</taxon>
        <taxon>Hexapoda</taxon>
        <taxon>Insecta</taxon>
        <taxon>Pterygota</taxon>
        <taxon>Neoptera</taxon>
        <taxon>Paraneoptera</taxon>
        <taxon>Hemiptera</taxon>
        <taxon>Sternorrhyncha</taxon>
        <taxon>Psylloidea</taxon>
        <taxon>Psyllidae</taxon>
        <taxon>Psyllinae</taxon>
        <taxon>Cacopsylla</taxon>
    </lineage>
</organism>
<dbReference type="AlphaFoldDB" id="A0A8D9F7J0"/>
<proteinExistence type="predicted"/>